<evidence type="ECO:0000256" key="7">
    <source>
        <dbReference type="ARBA" id="ARBA00024343"/>
    </source>
</evidence>
<evidence type="ECO:0000256" key="5">
    <source>
        <dbReference type="ARBA" id="ARBA00023163"/>
    </source>
</evidence>
<evidence type="ECO:0000256" key="1">
    <source>
        <dbReference type="ARBA" id="ARBA00004123"/>
    </source>
</evidence>
<feature type="domain" description="AP2/ERF" evidence="8">
    <location>
        <begin position="20"/>
        <end position="77"/>
    </location>
</feature>
<evidence type="ECO:0000259" key="8">
    <source>
        <dbReference type="PROSITE" id="PS51032"/>
    </source>
</evidence>
<dbReference type="GO" id="GO:0005634">
    <property type="term" value="C:nucleus"/>
    <property type="evidence" value="ECO:0007669"/>
    <property type="project" value="UniProtKB-SubCell"/>
</dbReference>
<comment type="subcellular location">
    <subcellularLocation>
        <location evidence="1">Nucleus</location>
    </subcellularLocation>
</comment>
<keyword evidence="10" id="KW-1185">Reference proteome</keyword>
<dbReference type="PANTHER" id="PTHR31985:SF224">
    <property type="entry name" value="AP2 DOMAIN CONTAINING PROTEIN, EXPRESSED"/>
    <property type="match status" value="1"/>
</dbReference>
<dbReference type="CDD" id="cd00018">
    <property type="entry name" value="AP2"/>
    <property type="match status" value="1"/>
</dbReference>
<dbReference type="PANTHER" id="PTHR31985">
    <property type="entry name" value="ETHYLENE-RESPONSIVE TRANSCRIPTION FACTOR ERF042-RELATED"/>
    <property type="match status" value="1"/>
</dbReference>
<sequence length="210" mass="22442">MEVVLDNAAGFAAGEVAGGQYRGVRKRKWGKWVSEIREPGKKTRIWLGSFESPEMAAVAHDVAALRLRGREARLNFPALVHRFRRPATAEPDDVRAAALEAAAQVRFRPDLVLMQMQAGAAGEGGCCAYGGGGGSDAGSPEPPLVGGDDVAWDALLGLGADDELAADQSPKMWAELAEAMLMAPPVWEGSMADNDEWAQGNLWDLPVWNC</sequence>
<evidence type="ECO:0000313" key="10">
    <source>
        <dbReference type="Proteomes" id="UP000604825"/>
    </source>
</evidence>
<dbReference type="AlphaFoldDB" id="A0A811Q5B1"/>
<dbReference type="InterPro" id="IPR016177">
    <property type="entry name" value="DNA-bd_dom_sf"/>
</dbReference>
<evidence type="ECO:0000256" key="6">
    <source>
        <dbReference type="ARBA" id="ARBA00023242"/>
    </source>
</evidence>
<dbReference type="FunFam" id="3.30.730.10:FF:000001">
    <property type="entry name" value="Ethylene-responsive transcription factor 2"/>
    <property type="match status" value="1"/>
</dbReference>
<evidence type="ECO:0000256" key="3">
    <source>
        <dbReference type="ARBA" id="ARBA00023125"/>
    </source>
</evidence>
<dbReference type="SUPFAM" id="SSF54171">
    <property type="entry name" value="DNA-binding domain"/>
    <property type="match status" value="1"/>
</dbReference>
<keyword evidence="6" id="KW-0539">Nucleus</keyword>
<comment type="caution">
    <text evidence="9">The sequence shown here is derived from an EMBL/GenBank/DDBJ whole genome shotgun (WGS) entry which is preliminary data.</text>
</comment>
<dbReference type="Proteomes" id="UP000604825">
    <property type="component" value="Unassembled WGS sequence"/>
</dbReference>
<dbReference type="Gene3D" id="3.30.730.10">
    <property type="entry name" value="AP2/ERF domain"/>
    <property type="match status" value="1"/>
</dbReference>
<dbReference type="EMBL" id="CAJGYO010000009">
    <property type="protein sequence ID" value="CAD6254287.1"/>
    <property type="molecule type" value="Genomic_DNA"/>
</dbReference>
<evidence type="ECO:0000256" key="4">
    <source>
        <dbReference type="ARBA" id="ARBA00023159"/>
    </source>
</evidence>
<dbReference type="InterPro" id="IPR051032">
    <property type="entry name" value="AP2/ERF_TF_ERF_subfamily"/>
</dbReference>
<keyword evidence="4" id="KW-0010">Activator</keyword>
<organism evidence="9 10">
    <name type="scientific">Miscanthus lutarioriparius</name>
    <dbReference type="NCBI Taxonomy" id="422564"/>
    <lineage>
        <taxon>Eukaryota</taxon>
        <taxon>Viridiplantae</taxon>
        <taxon>Streptophyta</taxon>
        <taxon>Embryophyta</taxon>
        <taxon>Tracheophyta</taxon>
        <taxon>Spermatophyta</taxon>
        <taxon>Magnoliopsida</taxon>
        <taxon>Liliopsida</taxon>
        <taxon>Poales</taxon>
        <taxon>Poaceae</taxon>
        <taxon>PACMAD clade</taxon>
        <taxon>Panicoideae</taxon>
        <taxon>Andropogonodae</taxon>
        <taxon>Andropogoneae</taxon>
        <taxon>Saccharinae</taxon>
        <taxon>Miscanthus</taxon>
    </lineage>
</organism>
<dbReference type="Pfam" id="PF00847">
    <property type="entry name" value="AP2"/>
    <property type="match status" value="1"/>
</dbReference>
<dbReference type="OrthoDB" id="688329at2759"/>
<accession>A0A811Q5B1</accession>
<keyword evidence="5" id="KW-0804">Transcription</keyword>
<dbReference type="InterPro" id="IPR036955">
    <property type="entry name" value="AP2/ERF_dom_sf"/>
</dbReference>
<name>A0A811Q5B1_9POAL</name>
<dbReference type="PRINTS" id="PR00367">
    <property type="entry name" value="ETHRSPELEMNT"/>
</dbReference>
<protein>
    <recommendedName>
        <fullName evidence="8">AP2/ERF domain-containing protein</fullName>
    </recommendedName>
</protein>
<evidence type="ECO:0000313" key="9">
    <source>
        <dbReference type="EMBL" id="CAD6254287.1"/>
    </source>
</evidence>
<proteinExistence type="inferred from homology"/>
<evidence type="ECO:0000256" key="2">
    <source>
        <dbReference type="ARBA" id="ARBA00023015"/>
    </source>
</evidence>
<reference evidence="9" key="1">
    <citation type="submission" date="2020-10" db="EMBL/GenBank/DDBJ databases">
        <authorList>
            <person name="Han B."/>
            <person name="Lu T."/>
            <person name="Zhao Q."/>
            <person name="Huang X."/>
            <person name="Zhao Y."/>
        </authorList>
    </citation>
    <scope>NUCLEOTIDE SEQUENCE</scope>
</reference>
<dbReference type="GO" id="GO:0003700">
    <property type="term" value="F:DNA-binding transcription factor activity"/>
    <property type="evidence" value="ECO:0007669"/>
    <property type="project" value="InterPro"/>
</dbReference>
<dbReference type="GO" id="GO:0003677">
    <property type="term" value="F:DNA binding"/>
    <property type="evidence" value="ECO:0007669"/>
    <property type="project" value="UniProtKB-KW"/>
</dbReference>
<keyword evidence="3" id="KW-0238">DNA-binding</keyword>
<dbReference type="PROSITE" id="PS51032">
    <property type="entry name" value="AP2_ERF"/>
    <property type="match status" value="1"/>
</dbReference>
<keyword evidence="2" id="KW-0805">Transcription regulation</keyword>
<comment type="similarity">
    <text evidence="7">Belongs to the AP2/ERF transcription factor family. ERF subfamily.</text>
</comment>
<gene>
    <name evidence="9" type="ORF">NCGR_LOCUS37891</name>
</gene>
<dbReference type="InterPro" id="IPR001471">
    <property type="entry name" value="AP2/ERF_dom"/>
</dbReference>
<dbReference type="SMART" id="SM00380">
    <property type="entry name" value="AP2"/>
    <property type="match status" value="1"/>
</dbReference>